<name>A0ACC2T8L3_9FUNG</name>
<evidence type="ECO:0000313" key="2">
    <source>
        <dbReference type="Proteomes" id="UP001165960"/>
    </source>
</evidence>
<evidence type="ECO:0000313" key="1">
    <source>
        <dbReference type="EMBL" id="KAJ9071004.1"/>
    </source>
</evidence>
<organism evidence="1 2">
    <name type="scientific">Entomophthora muscae</name>
    <dbReference type="NCBI Taxonomy" id="34485"/>
    <lineage>
        <taxon>Eukaryota</taxon>
        <taxon>Fungi</taxon>
        <taxon>Fungi incertae sedis</taxon>
        <taxon>Zoopagomycota</taxon>
        <taxon>Entomophthoromycotina</taxon>
        <taxon>Entomophthoromycetes</taxon>
        <taxon>Entomophthorales</taxon>
        <taxon>Entomophthoraceae</taxon>
        <taxon>Entomophthora</taxon>
    </lineage>
</organism>
<dbReference type="Proteomes" id="UP001165960">
    <property type="component" value="Unassembled WGS sequence"/>
</dbReference>
<gene>
    <name evidence="1" type="ORF">DSO57_1001774</name>
</gene>
<sequence length="277" mass="30888">MNYSIVSLLLGVALARRHPGPCRGNNVITEDNVSTIKNCSDFFGSLTFDAHKSPPKVLLRDFMSIHGNLIFNNYNGYLFKWSPKVTGSLKIINQQHCLSKVLAGIKNVPNIFLYNVSAPMHFHELRVTDSIHVYNSTTSVVTGLIAKNLNEIVIEECPYLQELEISKLQSLGNVSIHKTALQSLSTILSHSVDVTGNLTIKEYRFQELSIGVRSIGGHITLSDNKLLEHVYFMGLGAINHPLISKGNPRLRYLQFPRKLITFDADVNPLAISFPDES</sequence>
<dbReference type="EMBL" id="QTSX02003554">
    <property type="protein sequence ID" value="KAJ9071004.1"/>
    <property type="molecule type" value="Genomic_DNA"/>
</dbReference>
<proteinExistence type="predicted"/>
<accession>A0ACC2T8L3</accession>
<protein>
    <submittedName>
        <fullName evidence="1">Uncharacterized protein</fullName>
    </submittedName>
</protein>
<comment type="caution">
    <text evidence="1">The sequence shown here is derived from an EMBL/GenBank/DDBJ whole genome shotgun (WGS) entry which is preliminary data.</text>
</comment>
<keyword evidence="2" id="KW-1185">Reference proteome</keyword>
<reference evidence="1" key="1">
    <citation type="submission" date="2022-04" db="EMBL/GenBank/DDBJ databases">
        <title>Genome of the entomopathogenic fungus Entomophthora muscae.</title>
        <authorList>
            <person name="Elya C."/>
            <person name="Lovett B.R."/>
            <person name="Lee E."/>
            <person name="Macias A.M."/>
            <person name="Hajek A.E."/>
            <person name="De Bivort B.L."/>
            <person name="Kasson M.T."/>
            <person name="De Fine Licht H.H."/>
            <person name="Stajich J.E."/>
        </authorList>
    </citation>
    <scope>NUCLEOTIDE SEQUENCE</scope>
    <source>
        <strain evidence="1">Berkeley</strain>
    </source>
</reference>